<feature type="transmembrane region" description="Helical" evidence="14">
    <location>
        <begin position="322"/>
        <end position="342"/>
    </location>
</feature>
<sequence length="691" mass="78647">MDTKSKKFSHSIFTKVIVFIIMIACLAGAVKVIGDLIVVSDGDIGIVFEDSYFHSQSFVRESENLVDDLTSLMVTYKSEEHILKGGTISKEDLEMETQDLYEDFMDSNRYNPNLSEAENNENFKVEYAKRIAKVKEKLINQDVGVYHALLRNIEQVKYPLYYASNGVNEFTNSEKLDKAQFKSYPAYMIFDGYKQEMYPKEMETNHNLNLITGEINEHLSKDNVVYIAFTDDVLHANEKAWQENKVQVTNDLYRALGLLAGFIFTFIYFLFVSGRNSFEDKNVHMHPVDRLFVDVNMVLCIVLIGLWIFLVDVVGYPNISMWIYQITIPITAVVFVLILSLVRHVKNRTFFKHSLIYQLINAIIQFVRNVYDSGSVGIKTVLIVVGYPLLIAATFFMFPVTIGIAAWFTLKKVRSFQVIQDGVEKIKNGDIYHHIDMTGKGEFAKLAENVNSITDGLKNAMDSELKSERLKTELITNVSHDLRTPLTSIITYVDLLKREKDPSKIEEYTKVLDQKSKRLKVLTDDLFDAAKASSGNIPVQVEQIDIASLIIQGLGEVSDKIEAQGLEFRFNQPEDKTYIIADGKLLWRAIENIISNIFKYALKGSRVYINIEDVGDEVLLTFKNISAYELNISADELMERFKRGDESRSSQGSGLGLSIAKSLVDIQNGKFMIQIDGDLFKSIIYMPKVQS</sequence>
<evidence type="ECO:0000256" key="4">
    <source>
        <dbReference type="ARBA" id="ARBA00022475"/>
    </source>
</evidence>
<reference evidence="17 18" key="1">
    <citation type="submission" date="2023-10" db="EMBL/GenBank/DDBJ databases">
        <title>Virgibacillus soli CC-YMP-6 genome.</title>
        <authorList>
            <person name="Miliotis G."/>
            <person name="Sengupta P."/>
            <person name="Hameed A."/>
            <person name="Chuvochina M."/>
            <person name="Mcdonagh F."/>
            <person name="Simpson A.C."/>
            <person name="Singh N.K."/>
            <person name="Rekha P.D."/>
            <person name="Raman K."/>
            <person name="Hugenholtz P."/>
            <person name="Venkateswaran K."/>
        </authorList>
    </citation>
    <scope>NUCLEOTIDE SEQUENCE [LARGE SCALE GENOMIC DNA]</scope>
    <source>
        <strain evidence="17 18">CC-YMP-6</strain>
    </source>
</reference>
<dbReference type="InterPro" id="IPR036890">
    <property type="entry name" value="HATPase_C_sf"/>
</dbReference>
<evidence type="ECO:0000259" key="16">
    <source>
        <dbReference type="PROSITE" id="PS50885"/>
    </source>
</evidence>
<keyword evidence="8" id="KW-0547">Nucleotide-binding</keyword>
<proteinExistence type="predicted"/>
<dbReference type="Pfam" id="PF02518">
    <property type="entry name" value="HATPase_c"/>
    <property type="match status" value="1"/>
</dbReference>
<dbReference type="GO" id="GO:0016301">
    <property type="term" value="F:kinase activity"/>
    <property type="evidence" value="ECO:0007669"/>
    <property type="project" value="UniProtKB-KW"/>
</dbReference>
<evidence type="ECO:0000313" key="17">
    <source>
        <dbReference type="EMBL" id="MDY0409768.1"/>
    </source>
</evidence>
<dbReference type="SUPFAM" id="SSF47384">
    <property type="entry name" value="Homodimeric domain of signal transducing histidine kinase"/>
    <property type="match status" value="1"/>
</dbReference>
<evidence type="ECO:0000256" key="8">
    <source>
        <dbReference type="ARBA" id="ARBA00022741"/>
    </source>
</evidence>
<dbReference type="InterPro" id="IPR005467">
    <property type="entry name" value="His_kinase_dom"/>
</dbReference>
<dbReference type="InterPro" id="IPR003661">
    <property type="entry name" value="HisK_dim/P_dom"/>
</dbReference>
<keyword evidence="7 14" id="KW-0812">Transmembrane</keyword>
<evidence type="ECO:0000256" key="11">
    <source>
        <dbReference type="ARBA" id="ARBA00022989"/>
    </source>
</evidence>
<accession>A0ABU5CTT6</accession>
<dbReference type="CDD" id="cd00082">
    <property type="entry name" value="HisKA"/>
    <property type="match status" value="1"/>
</dbReference>
<keyword evidence="12" id="KW-0902">Two-component regulatory system</keyword>
<comment type="caution">
    <text evidence="17">The sequence shown here is derived from an EMBL/GenBank/DDBJ whole genome shotgun (WGS) entry which is preliminary data.</text>
</comment>
<keyword evidence="5" id="KW-0597">Phosphoprotein</keyword>
<dbReference type="InterPro" id="IPR036097">
    <property type="entry name" value="HisK_dim/P_sf"/>
</dbReference>
<evidence type="ECO:0000256" key="10">
    <source>
        <dbReference type="ARBA" id="ARBA00022840"/>
    </source>
</evidence>
<evidence type="ECO:0000256" key="6">
    <source>
        <dbReference type="ARBA" id="ARBA00022679"/>
    </source>
</evidence>
<feature type="transmembrane region" description="Helical" evidence="14">
    <location>
        <begin position="291"/>
        <end position="310"/>
    </location>
</feature>
<dbReference type="EMBL" id="JAWDIQ010000002">
    <property type="protein sequence ID" value="MDY0409768.1"/>
    <property type="molecule type" value="Genomic_DNA"/>
</dbReference>
<evidence type="ECO:0000259" key="15">
    <source>
        <dbReference type="PROSITE" id="PS50109"/>
    </source>
</evidence>
<keyword evidence="9 17" id="KW-0418">Kinase</keyword>
<organism evidence="17 18">
    <name type="scientific">Paracerasibacillus soli</name>
    <dbReference type="NCBI Taxonomy" id="480284"/>
    <lineage>
        <taxon>Bacteria</taxon>
        <taxon>Bacillati</taxon>
        <taxon>Bacillota</taxon>
        <taxon>Bacilli</taxon>
        <taxon>Bacillales</taxon>
        <taxon>Bacillaceae</taxon>
        <taxon>Paracerasibacillus</taxon>
    </lineage>
</organism>
<dbReference type="Gene3D" id="3.30.565.10">
    <property type="entry name" value="Histidine kinase-like ATPase, C-terminal domain"/>
    <property type="match status" value="1"/>
</dbReference>
<keyword evidence="18" id="KW-1185">Reference proteome</keyword>
<dbReference type="SUPFAM" id="SSF55874">
    <property type="entry name" value="ATPase domain of HSP90 chaperone/DNA topoisomerase II/histidine kinase"/>
    <property type="match status" value="1"/>
</dbReference>
<feature type="transmembrane region" description="Helical" evidence="14">
    <location>
        <begin position="12"/>
        <end position="30"/>
    </location>
</feature>
<evidence type="ECO:0000256" key="9">
    <source>
        <dbReference type="ARBA" id="ARBA00022777"/>
    </source>
</evidence>
<dbReference type="SMART" id="SM00387">
    <property type="entry name" value="HATPase_c"/>
    <property type="match status" value="1"/>
</dbReference>
<feature type="transmembrane region" description="Helical" evidence="14">
    <location>
        <begin position="252"/>
        <end position="271"/>
    </location>
</feature>
<feature type="transmembrane region" description="Helical" evidence="14">
    <location>
        <begin position="383"/>
        <end position="410"/>
    </location>
</feature>
<name>A0ABU5CTT6_9BACI</name>
<dbReference type="Pfam" id="PF00512">
    <property type="entry name" value="HisKA"/>
    <property type="match status" value="1"/>
</dbReference>
<evidence type="ECO:0000256" key="3">
    <source>
        <dbReference type="ARBA" id="ARBA00012438"/>
    </source>
</evidence>
<keyword evidence="13 14" id="KW-0472">Membrane</keyword>
<evidence type="ECO:0000256" key="14">
    <source>
        <dbReference type="SAM" id="Phobius"/>
    </source>
</evidence>
<dbReference type="PROSITE" id="PS50885">
    <property type="entry name" value="HAMP"/>
    <property type="match status" value="1"/>
</dbReference>
<dbReference type="CDD" id="cd06225">
    <property type="entry name" value="HAMP"/>
    <property type="match status" value="1"/>
</dbReference>
<evidence type="ECO:0000256" key="12">
    <source>
        <dbReference type="ARBA" id="ARBA00023012"/>
    </source>
</evidence>
<evidence type="ECO:0000313" key="18">
    <source>
        <dbReference type="Proteomes" id="UP001275315"/>
    </source>
</evidence>
<dbReference type="Gene3D" id="1.10.287.130">
    <property type="match status" value="1"/>
</dbReference>
<evidence type="ECO:0000256" key="13">
    <source>
        <dbReference type="ARBA" id="ARBA00023136"/>
    </source>
</evidence>
<evidence type="ECO:0000256" key="1">
    <source>
        <dbReference type="ARBA" id="ARBA00000085"/>
    </source>
</evidence>
<dbReference type="EC" id="2.7.13.3" evidence="3"/>
<feature type="domain" description="Histidine kinase" evidence="15">
    <location>
        <begin position="477"/>
        <end position="690"/>
    </location>
</feature>
<dbReference type="InterPro" id="IPR050398">
    <property type="entry name" value="HssS/ArlS-like"/>
</dbReference>
<keyword evidence="10" id="KW-0067">ATP-binding</keyword>
<evidence type="ECO:0000256" key="7">
    <source>
        <dbReference type="ARBA" id="ARBA00022692"/>
    </source>
</evidence>
<feature type="domain" description="HAMP" evidence="16">
    <location>
        <begin position="413"/>
        <end position="462"/>
    </location>
</feature>
<dbReference type="PANTHER" id="PTHR45528">
    <property type="entry name" value="SENSOR HISTIDINE KINASE CPXA"/>
    <property type="match status" value="1"/>
</dbReference>
<protein>
    <recommendedName>
        <fullName evidence="3">histidine kinase</fullName>
        <ecNumber evidence="3">2.7.13.3</ecNumber>
    </recommendedName>
</protein>
<dbReference type="PROSITE" id="PS50109">
    <property type="entry name" value="HIS_KIN"/>
    <property type="match status" value="1"/>
</dbReference>
<gene>
    <name evidence="17" type="ORF">RWD45_15820</name>
</gene>
<keyword evidence="4" id="KW-1003">Cell membrane</keyword>
<evidence type="ECO:0000256" key="5">
    <source>
        <dbReference type="ARBA" id="ARBA00022553"/>
    </source>
</evidence>
<dbReference type="PANTHER" id="PTHR45528:SF1">
    <property type="entry name" value="SENSOR HISTIDINE KINASE CPXA"/>
    <property type="match status" value="1"/>
</dbReference>
<evidence type="ECO:0000256" key="2">
    <source>
        <dbReference type="ARBA" id="ARBA00004651"/>
    </source>
</evidence>
<dbReference type="RefSeq" id="WP_320380560.1">
    <property type="nucleotide sequence ID" value="NZ_JAWDIQ010000002.1"/>
</dbReference>
<dbReference type="Proteomes" id="UP001275315">
    <property type="component" value="Unassembled WGS sequence"/>
</dbReference>
<dbReference type="InterPro" id="IPR003594">
    <property type="entry name" value="HATPase_dom"/>
</dbReference>
<keyword evidence="6" id="KW-0808">Transferase</keyword>
<dbReference type="SMART" id="SM00388">
    <property type="entry name" value="HisKA"/>
    <property type="match status" value="1"/>
</dbReference>
<comment type="catalytic activity">
    <reaction evidence="1">
        <text>ATP + protein L-histidine = ADP + protein N-phospho-L-histidine.</text>
        <dbReference type="EC" id="2.7.13.3"/>
    </reaction>
</comment>
<dbReference type="InterPro" id="IPR003660">
    <property type="entry name" value="HAMP_dom"/>
</dbReference>
<keyword evidence="11 14" id="KW-1133">Transmembrane helix</keyword>
<comment type="subcellular location">
    <subcellularLocation>
        <location evidence="2">Cell membrane</location>
        <topology evidence="2">Multi-pass membrane protein</topology>
    </subcellularLocation>
</comment>
<dbReference type="Gene3D" id="6.10.340.10">
    <property type="match status" value="1"/>
</dbReference>